<dbReference type="Gene3D" id="3.90.1180.10">
    <property type="entry name" value="Ribosomal protein L13"/>
    <property type="match status" value="1"/>
</dbReference>
<accession>A0A223VB63</accession>
<comment type="subunit">
    <text evidence="2 6">Part of the 50S ribosomal subunit.</text>
</comment>
<dbReference type="PIRSF" id="PIRSF002181">
    <property type="entry name" value="Ribosomal_L13"/>
    <property type="match status" value="1"/>
</dbReference>
<comment type="function">
    <text evidence="6 8">This protein is one of the early assembly proteins of the 50S ribosomal subunit, although it is not seen to bind rRNA by itself. It is important during the early stages of 50S assembly.</text>
</comment>
<keyword evidence="3 6" id="KW-0689">Ribosomal protein</keyword>
<dbReference type="PANTHER" id="PTHR11545:SF2">
    <property type="entry name" value="LARGE RIBOSOMAL SUBUNIT PROTEIN UL13M"/>
    <property type="match status" value="1"/>
</dbReference>
<keyword evidence="10" id="KW-1185">Reference proteome</keyword>
<evidence type="ECO:0000313" key="9">
    <source>
        <dbReference type="EMBL" id="ASV32552.1"/>
    </source>
</evidence>
<dbReference type="EMBL" id="CP022957">
    <property type="protein sequence ID" value="ASV32552.1"/>
    <property type="molecule type" value="Genomic_DNA"/>
</dbReference>
<dbReference type="PROSITE" id="PS00783">
    <property type="entry name" value="RIBOSOMAL_L13"/>
    <property type="match status" value="1"/>
</dbReference>
<dbReference type="PANTHER" id="PTHR11545">
    <property type="entry name" value="RIBOSOMAL PROTEIN L13"/>
    <property type="match status" value="1"/>
</dbReference>
<evidence type="ECO:0000256" key="4">
    <source>
        <dbReference type="ARBA" id="ARBA00023274"/>
    </source>
</evidence>
<dbReference type="GO" id="GO:0003735">
    <property type="term" value="F:structural constituent of ribosome"/>
    <property type="evidence" value="ECO:0007669"/>
    <property type="project" value="InterPro"/>
</dbReference>
<comment type="similarity">
    <text evidence="1 6 7">Belongs to the universal ribosomal protein uL13 family.</text>
</comment>
<evidence type="ECO:0000313" key="10">
    <source>
        <dbReference type="Proteomes" id="UP000215244"/>
    </source>
</evidence>
<dbReference type="InterPro" id="IPR036899">
    <property type="entry name" value="Ribosomal_uL13_sf"/>
</dbReference>
<keyword evidence="4 6" id="KW-0687">Ribonucleoprotein</keyword>
<evidence type="ECO:0000256" key="2">
    <source>
        <dbReference type="ARBA" id="ARBA00011838"/>
    </source>
</evidence>
<name>A0A223VB63_9FLAO</name>
<dbReference type="InterPro" id="IPR023563">
    <property type="entry name" value="Ribosomal_uL13_CS"/>
</dbReference>
<evidence type="ECO:0000256" key="7">
    <source>
        <dbReference type="RuleBase" id="RU003877"/>
    </source>
</evidence>
<dbReference type="InterPro" id="IPR005822">
    <property type="entry name" value="Ribosomal_uL13"/>
</dbReference>
<evidence type="ECO:0000256" key="1">
    <source>
        <dbReference type="ARBA" id="ARBA00006227"/>
    </source>
</evidence>
<dbReference type="GO" id="GO:0003729">
    <property type="term" value="F:mRNA binding"/>
    <property type="evidence" value="ECO:0007669"/>
    <property type="project" value="UniProtKB-ARBA"/>
</dbReference>
<dbReference type="HAMAP" id="MF_01366">
    <property type="entry name" value="Ribosomal_uL13"/>
    <property type="match status" value="1"/>
</dbReference>
<dbReference type="OrthoDB" id="9801330at2"/>
<gene>
    <name evidence="6 8" type="primary">rplM</name>
    <name evidence="9" type="ORF">CJ263_04375</name>
</gene>
<evidence type="ECO:0000256" key="3">
    <source>
        <dbReference type="ARBA" id="ARBA00022980"/>
    </source>
</evidence>
<dbReference type="NCBIfam" id="TIGR01066">
    <property type="entry name" value="rplM_bact"/>
    <property type="match status" value="1"/>
</dbReference>
<dbReference type="GO" id="GO:0017148">
    <property type="term" value="P:negative regulation of translation"/>
    <property type="evidence" value="ECO:0007669"/>
    <property type="project" value="TreeGrafter"/>
</dbReference>
<reference evidence="9 10" key="1">
    <citation type="submission" date="2017-08" db="EMBL/GenBank/DDBJ databases">
        <title>The complete genome sequence of Maribacter sp. B1, isolated from deep-sea sediment.</title>
        <authorList>
            <person name="Wu Y.-H."/>
            <person name="Cheng H."/>
            <person name="Xu X.-W."/>
        </authorList>
    </citation>
    <scope>NUCLEOTIDE SEQUENCE [LARGE SCALE GENOMIC DNA]</scope>
    <source>
        <strain evidence="9 10">B1</strain>
    </source>
</reference>
<protein>
    <recommendedName>
        <fullName evidence="5 6">Large ribosomal subunit protein uL13</fullName>
    </recommendedName>
</protein>
<dbReference type="Pfam" id="PF00572">
    <property type="entry name" value="Ribosomal_L13"/>
    <property type="match status" value="1"/>
</dbReference>
<dbReference type="Proteomes" id="UP000215244">
    <property type="component" value="Chromosome"/>
</dbReference>
<dbReference type="InterPro" id="IPR005823">
    <property type="entry name" value="Ribosomal_uL13_bac-type"/>
</dbReference>
<dbReference type="KEGG" id="marb:CJ263_04375"/>
<dbReference type="SUPFAM" id="SSF52161">
    <property type="entry name" value="Ribosomal protein L13"/>
    <property type="match status" value="1"/>
</dbReference>
<proteinExistence type="inferred from homology"/>
<dbReference type="GO" id="GO:0022625">
    <property type="term" value="C:cytosolic large ribosomal subunit"/>
    <property type="evidence" value="ECO:0007669"/>
    <property type="project" value="TreeGrafter"/>
</dbReference>
<evidence type="ECO:0000256" key="5">
    <source>
        <dbReference type="ARBA" id="ARBA00035201"/>
    </source>
</evidence>
<sequence>MDTLSYKTISANKSTVSKEWLLVDAEGETLGRLSSKVANLLRGKHKPSFTPHVDCGDNVVVINAEKIILTGNKWEDKTYQRYTGYPGGQRFTSAKELLSKNPAAIVEKAIKGMLPKNRLGADLFRNLKVYAGQQHGQEAQKPTAVNLKDIK</sequence>
<evidence type="ECO:0000256" key="6">
    <source>
        <dbReference type="HAMAP-Rule" id="MF_01366"/>
    </source>
</evidence>
<dbReference type="RefSeq" id="WP_094999104.1">
    <property type="nucleotide sequence ID" value="NZ_BMJL01000001.1"/>
</dbReference>
<evidence type="ECO:0000256" key="8">
    <source>
        <dbReference type="RuleBase" id="RU003878"/>
    </source>
</evidence>
<dbReference type="GO" id="GO:0006412">
    <property type="term" value="P:translation"/>
    <property type="evidence" value="ECO:0007669"/>
    <property type="project" value="UniProtKB-UniRule"/>
</dbReference>
<dbReference type="FunFam" id="3.90.1180.10:FF:000001">
    <property type="entry name" value="50S ribosomal protein L13"/>
    <property type="match status" value="1"/>
</dbReference>
<dbReference type="CDD" id="cd00392">
    <property type="entry name" value="Ribosomal_L13"/>
    <property type="match status" value="1"/>
</dbReference>
<organism evidence="9 10">
    <name type="scientific">Maribacter cobaltidurans</name>
    <dbReference type="NCBI Taxonomy" id="1178778"/>
    <lineage>
        <taxon>Bacteria</taxon>
        <taxon>Pseudomonadati</taxon>
        <taxon>Bacteroidota</taxon>
        <taxon>Flavobacteriia</taxon>
        <taxon>Flavobacteriales</taxon>
        <taxon>Flavobacteriaceae</taxon>
        <taxon>Maribacter</taxon>
    </lineage>
</organism>
<dbReference type="AlphaFoldDB" id="A0A223VB63"/>